<dbReference type="CDD" id="cd00038">
    <property type="entry name" value="CAP_ED"/>
    <property type="match status" value="1"/>
</dbReference>
<keyword evidence="2" id="KW-0418">Kinase</keyword>
<dbReference type="STRING" id="692418.SAMN04488029_1452"/>
<keyword evidence="3" id="KW-1185">Reference proteome</keyword>
<feature type="domain" description="Cyclic nucleotide-binding" evidence="1">
    <location>
        <begin position="29"/>
        <end position="116"/>
    </location>
</feature>
<sequence>MQKLFEHIKKFSQVSDSDLKLIESVTSKKVYDKKDHLLTAGHRCHFKYFILSGCMRSYFMNNKGGEQIVNFGIEDWWMTDYDSFVNEDISHLNIQALEQCEVLRLSRSDFDHVVATSAGLNTYFRVILEKRHIADQRRIQYMFNMSGEEIYDHFNRSNPDFVQRVPQYMLASYLGFTPEFLSKIRKRKIENGS</sequence>
<protein>
    <submittedName>
        <fullName evidence="2">cAMP-binding domain of CRP or a regulatory subunit of cAMP-dependent protein kinases</fullName>
    </submittedName>
</protein>
<dbReference type="InterPro" id="IPR014710">
    <property type="entry name" value="RmlC-like_jellyroll"/>
</dbReference>
<dbReference type="GO" id="GO:0016301">
    <property type="term" value="F:kinase activity"/>
    <property type="evidence" value="ECO:0007669"/>
    <property type="project" value="UniProtKB-KW"/>
</dbReference>
<reference evidence="2 3" key="1">
    <citation type="submission" date="2017-04" db="EMBL/GenBank/DDBJ databases">
        <authorList>
            <person name="Afonso C.L."/>
            <person name="Miller P.J."/>
            <person name="Scott M.A."/>
            <person name="Spackman E."/>
            <person name="Goraichik I."/>
            <person name="Dimitrov K.M."/>
            <person name="Suarez D.L."/>
            <person name="Swayne D.E."/>
        </authorList>
    </citation>
    <scope>NUCLEOTIDE SEQUENCE [LARGE SCALE GENOMIC DNA]</scope>
    <source>
        <strain evidence="2 3">DSM 26133</strain>
    </source>
</reference>
<dbReference type="Pfam" id="PF00027">
    <property type="entry name" value="cNMP_binding"/>
    <property type="match status" value="1"/>
</dbReference>
<name>A0A1W2G8T9_REIFA</name>
<dbReference type="EMBL" id="FWYF01000001">
    <property type="protein sequence ID" value="SMD33087.1"/>
    <property type="molecule type" value="Genomic_DNA"/>
</dbReference>
<evidence type="ECO:0000313" key="2">
    <source>
        <dbReference type="EMBL" id="SMD33087.1"/>
    </source>
</evidence>
<dbReference type="Proteomes" id="UP000192472">
    <property type="component" value="Unassembled WGS sequence"/>
</dbReference>
<proteinExistence type="predicted"/>
<keyword evidence="2" id="KW-0808">Transferase</keyword>
<dbReference type="SUPFAM" id="SSF51206">
    <property type="entry name" value="cAMP-binding domain-like"/>
    <property type="match status" value="1"/>
</dbReference>
<dbReference type="RefSeq" id="WP_084371761.1">
    <property type="nucleotide sequence ID" value="NZ_FWYF01000001.1"/>
</dbReference>
<organism evidence="2 3">
    <name type="scientific">Reichenbachiella faecimaris</name>
    <dbReference type="NCBI Taxonomy" id="692418"/>
    <lineage>
        <taxon>Bacteria</taxon>
        <taxon>Pseudomonadati</taxon>
        <taxon>Bacteroidota</taxon>
        <taxon>Cytophagia</taxon>
        <taxon>Cytophagales</taxon>
        <taxon>Reichenbachiellaceae</taxon>
        <taxon>Reichenbachiella</taxon>
    </lineage>
</organism>
<dbReference type="Gene3D" id="2.60.120.10">
    <property type="entry name" value="Jelly Rolls"/>
    <property type="match status" value="1"/>
</dbReference>
<gene>
    <name evidence="2" type="ORF">SAMN04488029_1452</name>
</gene>
<evidence type="ECO:0000259" key="1">
    <source>
        <dbReference type="Pfam" id="PF00027"/>
    </source>
</evidence>
<dbReference type="InterPro" id="IPR018490">
    <property type="entry name" value="cNMP-bd_dom_sf"/>
</dbReference>
<dbReference type="OrthoDB" id="1933280at2"/>
<dbReference type="AlphaFoldDB" id="A0A1W2G8T9"/>
<accession>A0A1W2G8T9</accession>
<evidence type="ECO:0000313" key="3">
    <source>
        <dbReference type="Proteomes" id="UP000192472"/>
    </source>
</evidence>
<dbReference type="InterPro" id="IPR000595">
    <property type="entry name" value="cNMP-bd_dom"/>
</dbReference>